<keyword evidence="3" id="KW-0964">Secreted</keyword>
<dbReference type="EMBL" id="GDJX01023099">
    <property type="protein sequence ID" value="JAT44837.1"/>
    <property type="molecule type" value="Transcribed_RNA"/>
</dbReference>
<dbReference type="AlphaFoldDB" id="A0A1D1XR47"/>
<keyword evidence="2" id="KW-0052">Apoplast</keyword>
<comment type="similarity">
    <text evidence="5">Belongs to the EXORDIUM family.</text>
</comment>
<dbReference type="Pfam" id="PF04674">
    <property type="entry name" value="Phi_1"/>
    <property type="match status" value="1"/>
</dbReference>
<sequence length="237" mass="25970">MRMTTQRERARERKREMALPLLPLLVHPTTASTTTIATVILLLLLALFTAEPATAGGIAHPTRKLSLVQQQPLVLEYHNGALLKGNYTLNLLWYGRFSPAQRAIILDFLLSLSSPPPANASHPTVSSWWRTTESYNGGSTQFSLGTQLVLEDYPRGKALTDRDLRALASPGHHRGAISVVMTAADVAVEGFCMSRCGSHGSARLPRGKTQTTRHRPGRFVYVWVGDAGEQCPGQCAW</sequence>
<evidence type="ECO:0000256" key="5">
    <source>
        <dbReference type="ARBA" id="ARBA00023591"/>
    </source>
</evidence>
<evidence type="ECO:0000256" key="1">
    <source>
        <dbReference type="ARBA" id="ARBA00004271"/>
    </source>
</evidence>
<dbReference type="PANTHER" id="PTHR31279:SF3">
    <property type="entry name" value="PROTEIN EXORDIUM-LIKE 2"/>
    <property type="match status" value="1"/>
</dbReference>
<evidence type="ECO:0000256" key="4">
    <source>
        <dbReference type="ARBA" id="ARBA00022729"/>
    </source>
</evidence>
<evidence type="ECO:0000256" key="2">
    <source>
        <dbReference type="ARBA" id="ARBA00022523"/>
    </source>
</evidence>
<name>A0A1D1XR47_9ARAE</name>
<reference evidence="6" key="1">
    <citation type="submission" date="2015-07" db="EMBL/GenBank/DDBJ databases">
        <title>Transcriptome Assembly of Anthurium amnicola.</title>
        <authorList>
            <person name="Suzuki J."/>
        </authorList>
    </citation>
    <scope>NUCLEOTIDE SEQUENCE</scope>
</reference>
<dbReference type="GO" id="GO:0048046">
    <property type="term" value="C:apoplast"/>
    <property type="evidence" value="ECO:0007669"/>
    <property type="project" value="UniProtKB-SubCell"/>
</dbReference>
<accession>A0A1D1XR47</accession>
<organism evidence="6">
    <name type="scientific">Anthurium amnicola</name>
    <dbReference type="NCBI Taxonomy" id="1678845"/>
    <lineage>
        <taxon>Eukaryota</taxon>
        <taxon>Viridiplantae</taxon>
        <taxon>Streptophyta</taxon>
        <taxon>Embryophyta</taxon>
        <taxon>Tracheophyta</taxon>
        <taxon>Spermatophyta</taxon>
        <taxon>Magnoliopsida</taxon>
        <taxon>Liliopsida</taxon>
        <taxon>Araceae</taxon>
        <taxon>Pothoideae</taxon>
        <taxon>Potheae</taxon>
        <taxon>Anthurium</taxon>
    </lineage>
</organism>
<evidence type="ECO:0000313" key="6">
    <source>
        <dbReference type="EMBL" id="JAT44837.1"/>
    </source>
</evidence>
<feature type="non-terminal residue" evidence="6">
    <location>
        <position position="237"/>
    </location>
</feature>
<dbReference type="InterPro" id="IPR006766">
    <property type="entry name" value="EXORDIUM-like"/>
</dbReference>
<comment type="subcellular location">
    <subcellularLocation>
        <location evidence="1">Secreted</location>
        <location evidence="1">Extracellular space</location>
        <location evidence="1">Apoplast</location>
    </subcellularLocation>
</comment>
<proteinExistence type="inferred from homology"/>
<keyword evidence="4" id="KW-0732">Signal</keyword>
<protein>
    <submittedName>
        <fullName evidence="6">Endoglucanase A</fullName>
    </submittedName>
</protein>
<evidence type="ECO:0000256" key="3">
    <source>
        <dbReference type="ARBA" id="ARBA00022525"/>
    </source>
</evidence>
<gene>
    <name evidence="6" type="primary">celA_1</name>
    <name evidence="6" type="ORF">g.41677</name>
</gene>
<dbReference type="PANTHER" id="PTHR31279">
    <property type="entry name" value="PROTEIN EXORDIUM-LIKE 5"/>
    <property type="match status" value="1"/>
</dbReference>